<feature type="compositionally biased region" description="Polar residues" evidence="1">
    <location>
        <begin position="204"/>
        <end position="214"/>
    </location>
</feature>
<feature type="compositionally biased region" description="Low complexity" evidence="1">
    <location>
        <begin position="291"/>
        <end position="304"/>
    </location>
</feature>
<dbReference type="CDD" id="cd00067">
    <property type="entry name" value="GAL4"/>
    <property type="match status" value="1"/>
</dbReference>
<dbReference type="Proteomes" id="UP000886653">
    <property type="component" value="Unassembled WGS sequence"/>
</dbReference>
<evidence type="ECO:0000313" key="3">
    <source>
        <dbReference type="EMBL" id="KAG0144379.1"/>
    </source>
</evidence>
<dbReference type="PROSITE" id="PS00463">
    <property type="entry name" value="ZN2_CY6_FUNGAL_1"/>
    <property type="match status" value="1"/>
</dbReference>
<evidence type="ECO:0000313" key="4">
    <source>
        <dbReference type="Proteomes" id="UP000886653"/>
    </source>
</evidence>
<evidence type="ECO:0000256" key="1">
    <source>
        <dbReference type="SAM" id="MobiDB-lite"/>
    </source>
</evidence>
<dbReference type="InterPro" id="IPR001138">
    <property type="entry name" value="Zn2Cys6_DnaBD"/>
</dbReference>
<dbReference type="InterPro" id="IPR036864">
    <property type="entry name" value="Zn2-C6_fun-type_DNA-bd_sf"/>
</dbReference>
<sequence>MKRIPLGLLDLTTPSEPTIHIGLPNDATEPSHGPVFANMNDERGWIKVNSVSACKVCRARHVRCSLYRTGGPCDSCREHKTKCEVLGWELEPEAPSKEIYKAVLPPPPPGTVSPACGSLESYMVSPEQLVEKLQWLLTAPSKMTKRKAPMAWPEAQFSMADPYTNPRSKALEALSYQQLSPSNACPMVNEPAQKRLKVYPTFPQSRGEQVTAQESPKRSKASGSNTQKKMALSFILCPSPIELSEPIYNSIEPMDSDDTTSRSCSSYSFGSRHPTSCSPPLSPKEELTTWSSPNNNNDNKNDRLSNLSRIKSPFYFHGKPLTFRNVSDGSYQFSDTERGSSRVETLFKRPSSSYTIHSSRTCSN</sequence>
<dbReference type="GO" id="GO:0000981">
    <property type="term" value="F:DNA-binding transcription factor activity, RNA polymerase II-specific"/>
    <property type="evidence" value="ECO:0007669"/>
    <property type="project" value="InterPro"/>
</dbReference>
<dbReference type="EMBL" id="MU167296">
    <property type="protein sequence ID" value="KAG0144379.1"/>
    <property type="molecule type" value="Genomic_DNA"/>
</dbReference>
<proteinExistence type="predicted"/>
<feature type="domain" description="Zn(2)-C6 fungal-type" evidence="2">
    <location>
        <begin position="53"/>
        <end position="85"/>
    </location>
</feature>
<accession>A0A9P6NHU1</accession>
<name>A0A9P6NHU1_9BASI</name>
<comment type="caution">
    <text evidence="3">The sequence shown here is derived from an EMBL/GenBank/DDBJ whole genome shotgun (WGS) entry which is preliminary data.</text>
</comment>
<evidence type="ECO:0000259" key="2">
    <source>
        <dbReference type="PROSITE" id="PS50048"/>
    </source>
</evidence>
<gene>
    <name evidence="3" type="ORF">CROQUDRAFT_108527</name>
</gene>
<feature type="region of interest" description="Disordered" evidence="1">
    <location>
        <begin position="250"/>
        <end position="304"/>
    </location>
</feature>
<dbReference type="Gene3D" id="4.10.240.10">
    <property type="entry name" value="Zn(2)-C6 fungal-type DNA-binding domain"/>
    <property type="match status" value="1"/>
</dbReference>
<feature type="region of interest" description="Disordered" evidence="1">
    <location>
        <begin position="204"/>
        <end position="226"/>
    </location>
</feature>
<dbReference type="SUPFAM" id="SSF57701">
    <property type="entry name" value="Zn2/Cys6 DNA-binding domain"/>
    <property type="match status" value="1"/>
</dbReference>
<feature type="compositionally biased region" description="Low complexity" evidence="1">
    <location>
        <begin position="261"/>
        <end position="271"/>
    </location>
</feature>
<protein>
    <recommendedName>
        <fullName evidence="2">Zn(2)-C6 fungal-type domain-containing protein</fullName>
    </recommendedName>
</protein>
<dbReference type="AlphaFoldDB" id="A0A9P6NHU1"/>
<dbReference type="OrthoDB" id="2504843at2759"/>
<reference evidence="3" key="1">
    <citation type="submission" date="2013-11" db="EMBL/GenBank/DDBJ databases">
        <title>Genome sequence of the fusiform rust pathogen reveals effectors for host alternation and coevolution with pine.</title>
        <authorList>
            <consortium name="DOE Joint Genome Institute"/>
            <person name="Smith K."/>
            <person name="Pendleton A."/>
            <person name="Kubisiak T."/>
            <person name="Anderson C."/>
            <person name="Salamov A."/>
            <person name="Aerts A."/>
            <person name="Riley R."/>
            <person name="Clum A."/>
            <person name="Lindquist E."/>
            <person name="Ence D."/>
            <person name="Campbell M."/>
            <person name="Kronenberg Z."/>
            <person name="Feau N."/>
            <person name="Dhillon B."/>
            <person name="Hamelin R."/>
            <person name="Burleigh J."/>
            <person name="Smith J."/>
            <person name="Yandell M."/>
            <person name="Nelson C."/>
            <person name="Grigoriev I."/>
            <person name="Davis J."/>
        </authorList>
    </citation>
    <scope>NUCLEOTIDE SEQUENCE</scope>
    <source>
        <strain evidence="3">G11</strain>
    </source>
</reference>
<dbReference type="GO" id="GO:0008270">
    <property type="term" value="F:zinc ion binding"/>
    <property type="evidence" value="ECO:0007669"/>
    <property type="project" value="InterPro"/>
</dbReference>
<organism evidence="3 4">
    <name type="scientific">Cronartium quercuum f. sp. fusiforme G11</name>
    <dbReference type="NCBI Taxonomy" id="708437"/>
    <lineage>
        <taxon>Eukaryota</taxon>
        <taxon>Fungi</taxon>
        <taxon>Dikarya</taxon>
        <taxon>Basidiomycota</taxon>
        <taxon>Pucciniomycotina</taxon>
        <taxon>Pucciniomycetes</taxon>
        <taxon>Pucciniales</taxon>
        <taxon>Coleosporiaceae</taxon>
        <taxon>Cronartium</taxon>
    </lineage>
</organism>
<dbReference type="PROSITE" id="PS50048">
    <property type="entry name" value="ZN2_CY6_FUNGAL_2"/>
    <property type="match status" value="1"/>
</dbReference>
<keyword evidence="4" id="KW-1185">Reference proteome</keyword>